<evidence type="ECO:0000256" key="5">
    <source>
        <dbReference type="ARBA" id="ARBA00023015"/>
    </source>
</evidence>
<dbReference type="HOGENOM" id="CLU_2544926_0_0_1"/>
<dbReference type="PRINTS" id="PR00619">
    <property type="entry name" value="GATAZNFINGER"/>
</dbReference>
<organism evidence="8">
    <name type="scientific">Dendroctonus ponderosae</name>
    <name type="common">Mountain pine beetle</name>
    <dbReference type="NCBI Taxonomy" id="77166"/>
    <lineage>
        <taxon>Eukaryota</taxon>
        <taxon>Metazoa</taxon>
        <taxon>Ecdysozoa</taxon>
        <taxon>Arthropoda</taxon>
        <taxon>Hexapoda</taxon>
        <taxon>Insecta</taxon>
        <taxon>Pterygota</taxon>
        <taxon>Neoptera</taxon>
        <taxon>Endopterygota</taxon>
        <taxon>Coleoptera</taxon>
        <taxon>Polyphaga</taxon>
        <taxon>Cucujiformia</taxon>
        <taxon>Curculionidae</taxon>
        <taxon>Scolytinae</taxon>
        <taxon>Dendroctonus</taxon>
    </lineage>
</organism>
<gene>
    <name evidence="8" type="ORF">YQE_10378</name>
</gene>
<dbReference type="GO" id="GO:0005634">
    <property type="term" value="C:nucleus"/>
    <property type="evidence" value="ECO:0007669"/>
    <property type="project" value="UniProtKB-SubCell"/>
</dbReference>
<dbReference type="GO" id="GO:0000122">
    <property type="term" value="P:negative regulation of transcription by RNA polymerase II"/>
    <property type="evidence" value="ECO:0007669"/>
    <property type="project" value="TreeGrafter"/>
</dbReference>
<keyword evidence="3" id="KW-0863">Zinc-finger</keyword>
<dbReference type="Gene3D" id="3.30.50.10">
    <property type="entry name" value="Erythroid Transcription Factor GATA-1, subunit A"/>
    <property type="match status" value="1"/>
</dbReference>
<dbReference type="EMBL" id="KB741190">
    <property type="protein sequence ID" value="ENN73043.1"/>
    <property type="molecule type" value="Genomic_DNA"/>
</dbReference>
<dbReference type="GO" id="GO:0008270">
    <property type="term" value="F:zinc ion binding"/>
    <property type="evidence" value="ECO:0007669"/>
    <property type="project" value="UniProtKB-KW"/>
</dbReference>
<dbReference type="PANTHER" id="PTHR10071:SF281">
    <property type="entry name" value="BOX A-BINDING FACTOR-RELATED"/>
    <property type="match status" value="1"/>
</dbReference>
<dbReference type="OMA" id="MQGRECV"/>
<keyword evidence="2" id="KW-0479">Metal-binding</keyword>
<sequence>MVVYVEGILAVLVESVKPSGVQTSNRRNGVTCANCKTTNTTLWRRNNQGEPVCNACGLYFKLHSPKSALLLSNSVLPQNLYTH</sequence>
<dbReference type="CDD" id="cd00202">
    <property type="entry name" value="ZnF_GATA"/>
    <property type="match status" value="1"/>
</dbReference>
<evidence type="ECO:0000313" key="8">
    <source>
        <dbReference type="EMBL" id="ENN73043.1"/>
    </source>
</evidence>
<evidence type="ECO:0000256" key="2">
    <source>
        <dbReference type="ARBA" id="ARBA00022723"/>
    </source>
</evidence>
<dbReference type="AlphaFoldDB" id="N6T5V3"/>
<keyword evidence="7" id="KW-0539">Nucleus</keyword>
<dbReference type="InterPro" id="IPR000679">
    <property type="entry name" value="Znf_GATA"/>
</dbReference>
<dbReference type="SUPFAM" id="SSF57716">
    <property type="entry name" value="Glucocorticoid receptor-like (DNA-binding domain)"/>
    <property type="match status" value="1"/>
</dbReference>
<dbReference type="GO" id="GO:0045165">
    <property type="term" value="P:cell fate commitment"/>
    <property type="evidence" value="ECO:0007669"/>
    <property type="project" value="TreeGrafter"/>
</dbReference>
<evidence type="ECO:0000256" key="4">
    <source>
        <dbReference type="ARBA" id="ARBA00022833"/>
    </source>
</evidence>
<protein>
    <submittedName>
        <fullName evidence="8">Uncharacterized protein</fullName>
    </submittedName>
</protein>
<keyword evidence="4" id="KW-0862">Zinc</keyword>
<evidence type="ECO:0000256" key="6">
    <source>
        <dbReference type="ARBA" id="ARBA00023163"/>
    </source>
</evidence>
<evidence type="ECO:0000256" key="3">
    <source>
        <dbReference type="ARBA" id="ARBA00022771"/>
    </source>
</evidence>
<accession>N6T5V3</accession>
<keyword evidence="6" id="KW-0804">Transcription</keyword>
<dbReference type="InterPro" id="IPR039355">
    <property type="entry name" value="Transcription_factor_GATA"/>
</dbReference>
<dbReference type="GO" id="GO:0045944">
    <property type="term" value="P:positive regulation of transcription by RNA polymerase II"/>
    <property type="evidence" value="ECO:0007669"/>
    <property type="project" value="TreeGrafter"/>
</dbReference>
<dbReference type="PROSITE" id="PS50114">
    <property type="entry name" value="GATA_ZN_FINGER_2"/>
    <property type="match status" value="1"/>
</dbReference>
<feature type="non-terminal residue" evidence="8">
    <location>
        <position position="1"/>
    </location>
</feature>
<dbReference type="PROSITE" id="PS00344">
    <property type="entry name" value="GATA_ZN_FINGER_1"/>
    <property type="match status" value="1"/>
</dbReference>
<dbReference type="InterPro" id="IPR013088">
    <property type="entry name" value="Znf_NHR/GATA"/>
</dbReference>
<evidence type="ECO:0000256" key="1">
    <source>
        <dbReference type="ARBA" id="ARBA00004123"/>
    </source>
</evidence>
<reference evidence="8" key="1">
    <citation type="journal article" date="2013" name="Genome Biol.">
        <title>Draft genome of the mountain pine beetle, Dendroctonus ponderosae Hopkins, a major forest pest.</title>
        <authorList>
            <person name="Keeling C.I."/>
            <person name="Yuen M.M."/>
            <person name="Liao N.Y."/>
            <person name="Docking T.R."/>
            <person name="Chan S.K."/>
            <person name="Taylor G.A."/>
            <person name="Palmquist D.L."/>
            <person name="Jackman S.D."/>
            <person name="Nguyen A."/>
            <person name="Li M."/>
            <person name="Henderson H."/>
            <person name="Janes J.K."/>
            <person name="Zhao Y."/>
            <person name="Pandoh P."/>
            <person name="Moore R."/>
            <person name="Sperling F.A."/>
            <person name="Huber D.P."/>
            <person name="Birol I."/>
            <person name="Jones S.J."/>
            <person name="Bohlmann J."/>
        </authorList>
    </citation>
    <scope>NUCLEOTIDE SEQUENCE</scope>
</reference>
<dbReference type="PANTHER" id="PTHR10071">
    <property type="entry name" value="TRANSCRIPTION FACTOR GATA FAMILY MEMBER"/>
    <property type="match status" value="1"/>
</dbReference>
<name>N6T5V3_DENPD</name>
<dbReference type="SMART" id="SM00401">
    <property type="entry name" value="ZnF_GATA"/>
    <property type="match status" value="1"/>
</dbReference>
<dbReference type="GO" id="GO:0000978">
    <property type="term" value="F:RNA polymerase II cis-regulatory region sequence-specific DNA binding"/>
    <property type="evidence" value="ECO:0007669"/>
    <property type="project" value="TreeGrafter"/>
</dbReference>
<keyword evidence="5" id="KW-0805">Transcription regulation</keyword>
<proteinExistence type="predicted"/>
<dbReference type="GO" id="GO:0000981">
    <property type="term" value="F:DNA-binding transcription factor activity, RNA polymerase II-specific"/>
    <property type="evidence" value="ECO:0007669"/>
    <property type="project" value="TreeGrafter"/>
</dbReference>
<comment type="subcellular location">
    <subcellularLocation>
        <location evidence="1">Nucleus</location>
    </subcellularLocation>
</comment>
<dbReference type="OrthoDB" id="515401at2759"/>
<evidence type="ECO:0000256" key="7">
    <source>
        <dbReference type="ARBA" id="ARBA00023242"/>
    </source>
</evidence>
<dbReference type="Pfam" id="PF00320">
    <property type="entry name" value="GATA"/>
    <property type="match status" value="1"/>
</dbReference>